<dbReference type="GO" id="GO:0000139">
    <property type="term" value="C:Golgi membrane"/>
    <property type="evidence" value="ECO:0007669"/>
    <property type="project" value="UniProtKB-SubCell"/>
</dbReference>
<proteinExistence type="inferred from homology"/>
<dbReference type="EMBL" id="JANEYF010000522">
    <property type="protein sequence ID" value="KAJ8969531.1"/>
    <property type="molecule type" value="Genomic_DNA"/>
</dbReference>
<dbReference type="PANTHER" id="PTHR21443:SF0">
    <property type="entry name" value="CONSERVED OLIGOMERIC GOLGI COMPLEX SUBUNIT 7"/>
    <property type="match status" value="1"/>
</dbReference>
<keyword evidence="9" id="KW-0175">Coiled coil</keyword>
<dbReference type="PANTHER" id="PTHR21443">
    <property type="entry name" value="CONSERVED OLIGOMERIC GOLGI COMPLEX COMPONENT 7"/>
    <property type="match status" value="1"/>
</dbReference>
<gene>
    <name evidence="10" type="ORF">NQ314_001714</name>
</gene>
<dbReference type="GO" id="GO:0017119">
    <property type="term" value="C:Golgi transport complex"/>
    <property type="evidence" value="ECO:0007669"/>
    <property type="project" value="InterPro"/>
</dbReference>
<dbReference type="AlphaFoldDB" id="A0AAV8ZT28"/>
<evidence type="ECO:0000256" key="9">
    <source>
        <dbReference type="SAM" id="Coils"/>
    </source>
</evidence>
<name>A0AAV8ZT28_9CUCU</name>
<evidence type="ECO:0000256" key="1">
    <source>
        <dbReference type="ARBA" id="ARBA00004395"/>
    </source>
</evidence>
<evidence type="ECO:0000256" key="2">
    <source>
        <dbReference type="ARBA" id="ARBA00005831"/>
    </source>
</evidence>
<keyword evidence="11" id="KW-1185">Reference proteome</keyword>
<dbReference type="GO" id="GO:0006886">
    <property type="term" value="P:intracellular protein transport"/>
    <property type="evidence" value="ECO:0007669"/>
    <property type="project" value="InterPro"/>
</dbReference>
<dbReference type="Pfam" id="PF10191">
    <property type="entry name" value="COG7"/>
    <property type="match status" value="1"/>
</dbReference>
<reference evidence="10" key="1">
    <citation type="journal article" date="2023" name="Insect Mol. Biol.">
        <title>Genome sequencing provides insights into the evolution of gene families encoding plant cell wall-degrading enzymes in longhorned beetles.</title>
        <authorList>
            <person name="Shin N.R."/>
            <person name="Okamura Y."/>
            <person name="Kirsch R."/>
            <person name="Pauchet Y."/>
        </authorList>
    </citation>
    <scope>NUCLEOTIDE SEQUENCE</scope>
    <source>
        <strain evidence="10">RBIC_L_NR</strain>
    </source>
</reference>
<dbReference type="GO" id="GO:0006890">
    <property type="term" value="P:retrograde vesicle-mediated transport, Golgi to endoplasmic reticulum"/>
    <property type="evidence" value="ECO:0007669"/>
    <property type="project" value="TreeGrafter"/>
</dbReference>
<keyword evidence="5" id="KW-0653">Protein transport</keyword>
<evidence type="ECO:0000256" key="7">
    <source>
        <dbReference type="ARBA" id="ARBA00023136"/>
    </source>
</evidence>
<dbReference type="InterPro" id="IPR019335">
    <property type="entry name" value="COG7"/>
</dbReference>
<accession>A0AAV8ZT28</accession>
<evidence type="ECO:0000313" key="10">
    <source>
        <dbReference type="EMBL" id="KAJ8969531.1"/>
    </source>
</evidence>
<dbReference type="GO" id="GO:0007030">
    <property type="term" value="P:Golgi organization"/>
    <property type="evidence" value="ECO:0007669"/>
    <property type="project" value="TreeGrafter"/>
</dbReference>
<evidence type="ECO:0000313" key="11">
    <source>
        <dbReference type="Proteomes" id="UP001162156"/>
    </source>
</evidence>
<comment type="caution">
    <text evidence="10">The sequence shown here is derived from an EMBL/GenBank/DDBJ whole genome shotgun (WGS) entry which is preliminary data.</text>
</comment>
<evidence type="ECO:0000256" key="4">
    <source>
        <dbReference type="ARBA" id="ARBA00022448"/>
    </source>
</evidence>
<comment type="subcellular location">
    <subcellularLocation>
        <location evidence="1">Golgi apparatus membrane</location>
        <topology evidence="1">Peripheral membrane protein</topology>
    </subcellularLocation>
</comment>
<comment type="similarity">
    <text evidence="2">Belongs to the COG7 family.</text>
</comment>
<keyword evidence="4" id="KW-0813">Transport</keyword>
<evidence type="ECO:0000256" key="6">
    <source>
        <dbReference type="ARBA" id="ARBA00023034"/>
    </source>
</evidence>
<dbReference type="Proteomes" id="UP001162156">
    <property type="component" value="Unassembled WGS sequence"/>
</dbReference>
<sequence length="105" mass="12297">MSLVMKLQLYVQQVNNALEETSQQVLASLPKIMRDTKNLQQEALVLKEKMAIVRDEIEKIEHDTGKSINTIERLDSLKNKLYLAKQGLHESDNWTLLGKYFIYRY</sequence>
<feature type="coiled-coil region" evidence="9">
    <location>
        <begin position="36"/>
        <end position="63"/>
    </location>
</feature>
<evidence type="ECO:0000256" key="5">
    <source>
        <dbReference type="ARBA" id="ARBA00022927"/>
    </source>
</evidence>
<protein>
    <recommendedName>
        <fullName evidence="3">Conserved oligomeric Golgi complex subunit 7</fullName>
    </recommendedName>
    <alternativeName>
        <fullName evidence="8">Component of oligomeric Golgi complex 7</fullName>
    </alternativeName>
</protein>
<keyword evidence="7" id="KW-0472">Membrane</keyword>
<evidence type="ECO:0000256" key="3">
    <source>
        <dbReference type="ARBA" id="ARBA00020984"/>
    </source>
</evidence>
<evidence type="ECO:0000256" key="8">
    <source>
        <dbReference type="ARBA" id="ARBA00031345"/>
    </source>
</evidence>
<keyword evidence="6" id="KW-0333">Golgi apparatus</keyword>
<organism evidence="10 11">
    <name type="scientific">Rhamnusium bicolor</name>
    <dbReference type="NCBI Taxonomy" id="1586634"/>
    <lineage>
        <taxon>Eukaryota</taxon>
        <taxon>Metazoa</taxon>
        <taxon>Ecdysozoa</taxon>
        <taxon>Arthropoda</taxon>
        <taxon>Hexapoda</taxon>
        <taxon>Insecta</taxon>
        <taxon>Pterygota</taxon>
        <taxon>Neoptera</taxon>
        <taxon>Endopterygota</taxon>
        <taxon>Coleoptera</taxon>
        <taxon>Polyphaga</taxon>
        <taxon>Cucujiformia</taxon>
        <taxon>Chrysomeloidea</taxon>
        <taxon>Cerambycidae</taxon>
        <taxon>Lepturinae</taxon>
        <taxon>Rhagiini</taxon>
        <taxon>Rhamnusium</taxon>
    </lineage>
</organism>